<gene>
    <name evidence="1" type="ORF">K504DRAFT_464041</name>
</gene>
<dbReference type="InterPro" id="IPR002110">
    <property type="entry name" value="Ankyrin_rpt"/>
</dbReference>
<protein>
    <submittedName>
        <fullName evidence="1">Uncharacterized protein</fullName>
    </submittedName>
</protein>
<dbReference type="OrthoDB" id="5431422at2759"/>
<dbReference type="Proteomes" id="UP000799428">
    <property type="component" value="Unassembled WGS sequence"/>
</dbReference>
<evidence type="ECO:0000313" key="1">
    <source>
        <dbReference type="EMBL" id="KAF2702868.1"/>
    </source>
</evidence>
<name>A0A6G1JQQ0_9PLEO</name>
<dbReference type="EMBL" id="MU005792">
    <property type="protein sequence ID" value="KAF2702868.1"/>
    <property type="molecule type" value="Genomic_DNA"/>
</dbReference>
<organism evidence="1 2">
    <name type="scientific">Pleomassaria siparia CBS 279.74</name>
    <dbReference type="NCBI Taxonomy" id="1314801"/>
    <lineage>
        <taxon>Eukaryota</taxon>
        <taxon>Fungi</taxon>
        <taxon>Dikarya</taxon>
        <taxon>Ascomycota</taxon>
        <taxon>Pezizomycotina</taxon>
        <taxon>Dothideomycetes</taxon>
        <taxon>Pleosporomycetidae</taxon>
        <taxon>Pleosporales</taxon>
        <taxon>Pleomassariaceae</taxon>
        <taxon>Pleomassaria</taxon>
    </lineage>
</organism>
<evidence type="ECO:0000313" key="2">
    <source>
        <dbReference type="Proteomes" id="UP000799428"/>
    </source>
</evidence>
<accession>A0A6G1JQQ0</accession>
<dbReference type="InterPro" id="IPR036770">
    <property type="entry name" value="Ankyrin_rpt-contain_sf"/>
</dbReference>
<reference evidence="1" key="1">
    <citation type="journal article" date="2020" name="Stud. Mycol.">
        <title>101 Dothideomycetes genomes: a test case for predicting lifestyles and emergence of pathogens.</title>
        <authorList>
            <person name="Haridas S."/>
            <person name="Albert R."/>
            <person name="Binder M."/>
            <person name="Bloem J."/>
            <person name="Labutti K."/>
            <person name="Salamov A."/>
            <person name="Andreopoulos B."/>
            <person name="Baker S."/>
            <person name="Barry K."/>
            <person name="Bills G."/>
            <person name="Bluhm B."/>
            <person name="Cannon C."/>
            <person name="Castanera R."/>
            <person name="Culley D."/>
            <person name="Daum C."/>
            <person name="Ezra D."/>
            <person name="Gonzalez J."/>
            <person name="Henrissat B."/>
            <person name="Kuo A."/>
            <person name="Liang C."/>
            <person name="Lipzen A."/>
            <person name="Lutzoni F."/>
            <person name="Magnuson J."/>
            <person name="Mondo S."/>
            <person name="Nolan M."/>
            <person name="Ohm R."/>
            <person name="Pangilinan J."/>
            <person name="Park H.-J."/>
            <person name="Ramirez L."/>
            <person name="Alfaro M."/>
            <person name="Sun H."/>
            <person name="Tritt A."/>
            <person name="Yoshinaga Y."/>
            <person name="Zwiers L.-H."/>
            <person name="Turgeon B."/>
            <person name="Goodwin S."/>
            <person name="Spatafora J."/>
            <person name="Crous P."/>
            <person name="Grigoriev I."/>
        </authorList>
    </citation>
    <scope>NUCLEOTIDE SEQUENCE</scope>
    <source>
        <strain evidence="1">CBS 279.74</strain>
    </source>
</reference>
<proteinExistence type="predicted"/>
<dbReference type="SUPFAM" id="SSF48403">
    <property type="entry name" value="Ankyrin repeat"/>
    <property type="match status" value="1"/>
</dbReference>
<dbReference type="AlphaFoldDB" id="A0A6G1JQQ0"/>
<sequence>MVDMLLDHDGADINHPNLDRYSSSLAITFGLHATHFLIGAVENGHVEMVRHLVRRGLDLNHHDVGAWALRVAAREGFGDIIEVLLDAGLDRSQLRS</sequence>
<dbReference type="Pfam" id="PF12796">
    <property type="entry name" value="Ank_2"/>
    <property type="match status" value="1"/>
</dbReference>
<dbReference type="Gene3D" id="1.25.40.20">
    <property type="entry name" value="Ankyrin repeat-containing domain"/>
    <property type="match status" value="1"/>
</dbReference>
<keyword evidence="2" id="KW-1185">Reference proteome</keyword>